<dbReference type="AlphaFoldDB" id="A0AB34IVI8"/>
<dbReference type="Proteomes" id="UP001515480">
    <property type="component" value="Unassembled WGS sequence"/>
</dbReference>
<feature type="compositionally biased region" description="Basic and acidic residues" evidence="2">
    <location>
        <begin position="539"/>
        <end position="561"/>
    </location>
</feature>
<name>A0AB34IVI8_PRYPA</name>
<feature type="region of interest" description="Disordered" evidence="2">
    <location>
        <begin position="192"/>
        <end position="229"/>
    </location>
</feature>
<gene>
    <name evidence="3" type="ORF">AB1Y20_007979</name>
</gene>
<evidence type="ECO:0000313" key="4">
    <source>
        <dbReference type="Proteomes" id="UP001515480"/>
    </source>
</evidence>
<feature type="compositionally biased region" description="Polar residues" evidence="2">
    <location>
        <begin position="20"/>
        <end position="30"/>
    </location>
</feature>
<feature type="compositionally biased region" description="Basic and acidic residues" evidence="2">
    <location>
        <begin position="194"/>
        <end position="207"/>
    </location>
</feature>
<feature type="region of interest" description="Disordered" evidence="2">
    <location>
        <begin position="1"/>
        <end position="30"/>
    </location>
</feature>
<dbReference type="EMBL" id="JBGBPQ010000018">
    <property type="protein sequence ID" value="KAL1507124.1"/>
    <property type="molecule type" value="Genomic_DNA"/>
</dbReference>
<feature type="coiled-coil region" evidence="1">
    <location>
        <begin position="696"/>
        <end position="836"/>
    </location>
</feature>
<feature type="coiled-coil region" evidence="1">
    <location>
        <begin position="399"/>
        <end position="447"/>
    </location>
</feature>
<feature type="region of interest" description="Disordered" evidence="2">
    <location>
        <begin position="251"/>
        <end position="276"/>
    </location>
</feature>
<feature type="coiled-coil region" evidence="1">
    <location>
        <begin position="311"/>
        <end position="366"/>
    </location>
</feature>
<comment type="caution">
    <text evidence="3">The sequence shown here is derived from an EMBL/GenBank/DDBJ whole genome shotgun (WGS) entry which is preliminary data.</text>
</comment>
<keyword evidence="1" id="KW-0175">Coiled coil</keyword>
<feature type="compositionally biased region" description="Polar residues" evidence="2">
    <location>
        <begin position="872"/>
        <end position="883"/>
    </location>
</feature>
<accession>A0AB34IVI8</accession>
<evidence type="ECO:0000256" key="1">
    <source>
        <dbReference type="SAM" id="Coils"/>
    </source>
</evidence>
<organism evidence="3 4">
    <name type="scientific">Prymnesium parvum</name>
    <name type="common">Toxic golden alga</name>
    <dbReference type="NCBI Taxonomy" id="97485"/>
    <lineage>
        <taxon>Eukaryota</taxon>
        <taxon>Haptista</taxon>
        <taxon>Haptophyta</taxon>
        <taxon>Prymnesiophyceae</taxon>
        <taxon>Prymnesiales</taxon>
        <taxon>Prymnesiaceae</taxon>
        <taxon>Prymnesium</taxon>
    </lineage>
</organism>
<feature type="region of interest" description="Disordered" evidence="2">
    <location>
        <begin position="372"/>
        <end position="396"/>
    </location>
</feature>
<feature type="compositionally biased region" description="Basic and acidic residues" evidence="2">
    <location>
        <begin position="255"/>
        <end position="267"/>
    </location>
</feature>
<evidence type="ECO:0000313" key="3">
    <source>
        <dbReference type="EMBL" id="KAL1507124.1"/>
    </source>
</evidence>
<feature type="region of interest" description="Disordered" evidence="2">
    <location>
        <begin position="529"/>
        <end position="610"/>
    </location>
</feature>
<sequence length="883" mass="97061">MPAAKGQLFDRDRLDRLATPRSNARLSTPRWSEPERRAMVERKLVVDELCRCEAENSARETAYAYQVRKLQTDVAKSVDRAKKADAATNAARMESAKASADAVAESQRLRALVASLRAQIASHRKEQEAELAAAMPPPAQEAAADEGKPVAQLHKRLALLEVEKERLLGVANQAKAERAKLAKEMASAQAVHARTREKLSATERRLAEVTSAAEAERAEHAAEQQAMQEEVRQARLHEAHQRRILAAELQAVNDATRRDATPPEDKPPSSPSKESLDGLLAQIEQLQTHLLQKGDAADRLRAREAEGEAALAELRGLLEGEKERAEGAVAEGRRLAAELKAAQADVKRLEREVKVAREQAFEAAKVTLGRRASGEAVAAGGAEGRRGEAAAAEGDEGDVDALKRALERTRTQLKTLQVEKAREAKAQQVARSKIESMKTQLDALTSEKGAVAAELGMLQAAGQALLMKLQMRSAECASLQKQLSIRAVELVQGREEVQRARVAVELLTNELRQLETWCHVDAVTLGMRGSRGAWSTPRSARESRRDSNKSRGDLSERSRGTEKKKHSPDSIGLAEAHPNRPVGSLALDAHKGHSPAAADGGQPPKIAGQDSSALRVEEELIERSAHANARAQRAHDELHRLKVKHDEVKQAHDKLLVEVQRERMRVSQLRMANRTTASKMEVELRKQIANEHPQVLEMIEAEAEDAKEKAEREASEKRDALVRIKRLEEQLATVAEERVWLGDNVISLDEHAAQLRQALAQAHNEMEQREVEAARHASEVAALRRQLVGALAEAKEAKEGQLTSTVTTEERLMELKMQHKAELAARDAENQNLMQELEAARMMKVAVGPSRAPPRSMQPSSTKTRSPRSAAPQLSVSWTKGEG</sequence>
<feature type="compositionally biased region" description="Basic and acidic residues" evidence="2">
    <location>
        <begin position="8"/>
        <end position="18"/>
    </location>
</feature>
<evidence type="ECO:0000256" key="2">
    <source>
        <dbReference type="SAM" id="MobiDB-lite"/>
    </source>
</evidence>
<proteinExistence type="predicted"/>
<feature type="region of interest" description="Disordered" evidence="2">
    <location>
        <begin position="847"/>
        <end position="883"/>
    </location>
</feature>
<evidence type="ECO:0008006" key="5">
    <source>
        <dbReference type="Google" id="ProtNLM"/>
    </source>
</evidence>
<protein>
    <recommendedName>
        <fullName evidence="5">Centrosomal protein of 162 kDa</fullName>
    </recommendedName>
</protein>
<reference evidence="3 4" key="1">
    <citation type="journal article" date="2024" name="Science">
        <title>Giant polyketide synthase enzymes in the biosynthesis of giant marine polyether toxins.</title>
        <authorList>
            <person name="Fallon T.R."/>
            <person name="Shende V.V."/>
            <person name="Wierzbicki I.H."/>
            <person name="Pendleton A.L."/>
            <person name="Watervoot N.F."/>
            <person name="Auber R.P."/>
            <person name="Gonzalez D.J."/>
            <person name="Wisecaver J.H."/>
            <person name="Moore B.S."/>
        </authorList>
    </citation>
    <scope>NUCLEOTIDE SEQUENCE [LARGE SCALE GENOMIC DNA]</scope>
    <source>
        <strain evidence="3 4">12B1</strain>
    </source>
</reference>
<keyword evidence="4" id="KW-1185">Reference proteome</keyword>